<feature type="transmembrane region" description="Helical" evidence="6">
    <location>
        <begin position="236"/>
        <end position="259"/>
    </location>
</feature>
<organism evidence="7 9">
    <name type="scientific">Cedecea neteri</name>
    <dbReference type="NCBI Taxonomy" id="158822"/>
    <lineage>
        <taxon>Bacteria</taxon>
        <taxon>Pseudomonadati</taxon>
        <taxon>Pseudomonadota</taxon>
        <taxon>Gammaproteobacteria</taxon>
        <taxon>Enterobacterales</taxon>
        <taxon>Enterobacteriaceae</taxon>
        <taxon>Cedecea</taxon>
    </lineage>
</organism>
<reference evidence="8 10" key="2">
    <citation type="submission" date="2018-06" db="EMBL/GenBank/DDBJ databases">
        <authorList>
            <consortium name="Pathogen Informatics"/>
            <person name="Doyle S."/>
        </authorList>
    </citation>
    <scope>NUCLEOTIDE SEQUENCE [LARGE SCALE GENOMIC DNA]</scope>
    <source>
        <strain evidence="8 10">NCTC12120</strain>
    </source>
</reference>
<gene>
    <name evidence="7" type="ORF">CO704_20400</name>
    <name evidence="8" type="ORF">NCTC12120_01476</name>
</gene>
<dbReference type="PANTHER" id="PTHR43370">
    <property type="entry name" value="SUGAR ABC TRANSPORTER INTEGRAL MEMBRANE PROTEIN-RELATED"/>
    <property type="match status" value="1"/>
</dbReference>
<feature type="transmembrane region" description="Helical" evidence="6">
    <location>
        <begin position="44"/>
        <end position="63"/>
    </location>
</feature>
<evidence type="ECO:0000256" key="1">
    <source>
        <dbReference type="ARBA" id="ARBA00004429"/>
    </source>
</evidence>
<feature type="transmembrane region" description="Helical" evidence="6">
    <location>
        <begin position="156"/>
        <end position="181"/>
    </location>
</feature>
<evidence type="ECO:0000256" key="3">
    <source>
        <dbReference type="ARBA" id="ARBA00022692"/>
    </source>
</evidence>
<keyword evidence="4 6" id="KW-1133">Transmembrane helix</keyword>
<feature type="transmembrane region" description="Helical" evidence="6">
    <location>
        <begin position="97"/>
        <end position="118"/>
    </location>
</feature>
<evidence type="ECO:0000313" key="8">
    <source>
        <dbReference type="EMBL" id="SQA97637.1"/>
    </source>
</evidence>
<reference evidence="7 9" key="1">
    <citation type="submission" date="2017-09" db="EMBL/GenBank/DDBJ databases">
        <title>FDA dAtabase for Regulatory Grade micrObial Sequences (FDA-ARGOS): Supporting development and validation of Infectious Disease Dx tests.</title>
        <authorList>
            <person name="Minogue T."/>
            <person name="Wolcott M."/>
            <person name="Wasieloski L."/>
            <person name="Aguilar W."/>
            <person name="Moore D."/>
            <person name="Tallon L."/>
            <person name="Sadzewicz L."/>
            <person name="Ott S."/>
            <person name="Zhao X."/>
            <person name="Nagaraj S."/>
            <person name="Vavikolanu K."/>
            <person name="Aluvathingal J."/>
            <person name="Nadendla S."/>
            <person name="Sichtig H."/>
        </authorList>
    </citation>
    <scope>NUCLEOTIDE SEQUENCE [LARGE SCALE GENOMIC DNA]</scope>
    <source>
        <strain evidence="7 9">FDAARGOS_392</strain>
    </source>
</reference>
<dbReference type="InterPro" id="IPR001851">
    <property type="entry name" value="ABC_transp_permease"/>
</dbReference>
<proteinExistence type="predicted"/>
<dbReference type="PANTHER" id="PTHR43370:SF1">
    <property type="entry name" value="GUANOSINE ABC TRANSPORTER PERMEASE PROTEIN NUPQ"/>
    <property type="match status" value="1"/>
</dbReference>
<dbReference type="CDD" id="cd06580">
    <property type="entry name" value="TM_PBP1_transp_TpRbsC_like"/>
    <property type="match status" value="1"/>
</dbReference>
<dbReference type="GO" id="GO:0005886">
    <property type="term" value="C:plasma membrane"/>
    <property type="evidence" value="ECO:0007669"/>
    <property type="project" value="UniProtKB-SubCell"/>
</dbReference>
<evidence type="ECO:0000256" key="4">
    <source>
        <dbReference type="ARBA" id="ARBA00022989"/>
    </source>
</evidence>
<dbReference type="AlphaFoldDB" id="A0A291E302"/>
<evidence type="ECO:0000313" key="7">
    <source>
        <dbReference type="EMBL" id="ATF94286.1"/>
    </source>
</evidence>
<keyword evidence="2" id="KW-1003">Cell membrane</keyword>
<keyword evidence="3 6" id="KW-0812">Transmembrane</keyword>
<evidence type="ECO:0000256" key="2">
    <source>
        <dbReference type="ARBA" id="ARBA00022475"/>
    </source>
</evidence>
<evidence type="ECO:0000313" key="10">
    <source>
        <dbReference type="Proteomes" id="UP000251197"/>
    </source>
</evidence>
<evidence type="ECO:0000256" key="6">
    <source>
        <dbReference type="SAM" id="Phobius"/>
    </source>
</evidence>
<sequence>MSAMTHLDTAFFIGWLAAAIRLAGPVLLAALGEIYAERAGVLNIGLEGTILLGALSSYLAAAYTGSTLLGFFAGGAGGLIVGVLLAALYLRAHASQIVVGIVFNILAAGLASWIYSLAMGTSGTAAIPMFAAWPVPLLSSLPFIGPVLFTQPWPLYLTLGLVFIAHFSLFHTRFGLALRAVGENPKAAHAAGLNVLKLRTWGVLFSCLGAGLAGSYLVTAQIGLFRDNVVSGQGFIALAIVIFGRWSPLKALLAAFIFGAADALQLSLQIFESSLPPQVLLALPYLLTILAMSGVVGRTLQPRALTQPYRKES</sequence>
<dbReference type="Proteomes" id="UP000217979">
    <property type="component" value="Chromosome"/>
</dbReference>
<dbReference type="Proteomes" id="UP000251197">
    <property type="component" value="Unassembled WGS sequence"/>
</dbReference>
<protein>
    <submittedName>
        <fullName evidence="7">ABC transporter permease</fullName>
    </submittedName>
    <submittedName>
        <fullName evidence="8">ABC-type uncharacterized transport system, permease component</fullName>
    </submittedName>
</protein>
<accession>A0A291E302</accession>
<feature type="transmembrane region" description="Helical" evidence="6">
    <location>
        <begin position="201"/>
        <end position="224"/>
    </location>
</feature>
<dbReference type="Pfam" id="PF02653">
    <property type="entry name" value="BPD_transp_2"/>
    <property type="match status" value="1"/>
</dbReference>
<dbReference type="EMBL" id="UAVU01000003">
    <property type="protein sequence ID" value="SQA97637.1"/>
    <property type="molecule type" value="Genomic_DNA"/>
</dbReference>
<feature type="transmembrane region" description="Helical" evidence="6">
    <location>
        <begin position="279"/>
        <end position="300"/>
    </location>
</feature>
<feature type="transmembrane region" description="Helical" evidence="6">
    <location>
        <begin position="130"/>
        <end position="149"/>
    </location>
</feature>
<name>A0A291E302_9ENTR</name>
<evidence type="ECO:0000256" key="5">
    <source>
        <dbReference type="ARBA" id="ARBA00023136"/>
    </source>
</evidence>
<feature type="transmembrane region" description="Helical" evidence="6">
    <location>
        <begin position="69"/>
        <end position="90"/>
    </location>
</feature>
<comment type="subcellular location">
    <subcellularLocation>
        <location evidence="1">Cell inner membrane</location>
        <topology evidence="1">Multi-pass membrane protein</topology>
    </subcellularLocation>
</comment>
<evidence type="ECO:0000313" key="9">
    <source>
        <dbReference type="Proteomes" id="UP000217979"/>
    </source>
</evidence>
<dbReference type="EMBL" id="CP023525">
    <property type="protein sequence ID" value="ATF94286.1"/>
    <property type="molecule type" value="Genomic_DNA"/>
</dbReference>
<dbReference type="RefSeq" id="WP_061277330.1">
    <property type="nucleotide sequence ID" value="NZ_CP023525.1"/>
</dbReference>
<feature type="transmembrane region" description="Helical" evidence="6">
    <location>
        <begin position="12"/>
        <end position="32"/>
    </location>
</feature>
<keyword evidence="5 6" id="KW-0472">Membrane</keyword>
<dbReference type="GO" id="GO:0022857">
    <property type="term" value="F:transmembrane transporter activity"/>
    <property type="evidence" value="ECO:0007669"/>
    <property type="project" value="InterPro"/>
</dbReference>